<dbReference type="InterPro" id="IPR037171">
    <property type="entry name" value="NagB/RpiA_transferase-like"/>
</dbReference>
<dbReference type="Pfam" id="PF01144">
    <property type="entry name" value="CoA_trans"/>
    <property type="match status" value="1"/>
</dbReference>
<dbReference type="SUPFAM" id="SSF100950">
    <property type="entry name" value="NagB/RpiA/CoA transferase-like"/>
    <property type="match status" value="1"/>
</dbReference>
<evidence type="ECO:0000256" key="2">
    <source>
        <dbReference type="ARBA" id="ARBA00022679"/>
    </source>
</evidence>
<keyword evidence="2 3" id="KW-0808">Transferase</keyword>
<dbReference type="PANTHER" id="PTHR13707">
    <property type="entry name" value="KETOACID-COENZYME A TRANSFERASE"/>
    <property type="match status" value="1"/>
</dbReference>
<dbReference type="PANTHER" id="PTHR13707:SF57">
    <property type="entry name" value="SUCCINYL-COA:3-KETOACID COENZYME A TRANSFERASE SUBUNIT B-RELATED"/>
    <property type="match status" value="1"/>
</dbReference>
<dbReference type="NCBIfam" id="TIGR02428">
    <property type="entry name" value="pcaJ_scoB_fam"/>
    <property type="match status" value="1"/>
</dbReference>
<comment type="similarity">
    <text evidence="1">Belongs to the 3-oxoacid CoA-transferase subunit B family.</text>
</comment>
<name>A0A0M0HW85_9VIBR</name>
<protein>
    <submittedName>
        <fullName evidence="3">Acetate CoA-transferase</fullName>
    </submittedName>
</protein>
<accession>A0A0M0HW85</accession>
<proteinExistence type="inferred from homology"/>
<evidence type="ECO:0000313" key="3">
    <source>
        <dbReference type="EMBL" id="KOO06346.1"/>
    </source>
</evidence>
<dbReference type="OrthoDB" id="9778604at2"/>
<reference evidence="4" key="1">
    <citation type="submission" date="2015-08" db="EMBL/GenBank/DDBJ databases">
        <title>Vibrio galatheae sp. nov., a novel member of the Vibrionaceae family isolated from the Solomon Islands.</title>
        <authorList>
            <person name="Giubergia S."/>
            <person name="Machado H."/>
            <person name="Mateiu R.V."/>
            <person name="Gram L."/>
        </authorList>
    </citation>
    <scope>NUCLEOTIDE SEQUENCE [LARGE SCALE GENOMIC DNA]</scope>
    <source>
        <strain evidence="4">DSM 19134</strain>
    </source>
</reference>
<dbReference type="EMBL" id="LHPI01000019">
    <property type="protein sequence ID" value="KOO06346.1"/>
    <property type="molecule type" value="Genomic_DNA"/>
</dbReference>
<dbReference type="Proteomes" id="UP000037530">
    <property type="component" value="Unassembled WGS sequence"/>
</dbReference>
<keyword evidence="4" id="KW-1185">Reference proteome</keyword>
<comment type="caution">
    <text evidence="3">The sequence shown here is derived from an EMBL/GenBank/DDBJ whole genome shotgun (WGS) entry which is preliminary data.</text>
</comment>
<dbReference type="InterPro" id="IPR004165">
    <property type="entry name" value="CoA_trans_fam_I"/>
</dbReference>
<evidence type="ECO:0000256" key="1">
    <source>
        <dbReference type="ARBA" id="ARBA00007047"/>
    </source>
</evidence>
<dbReference type="AlphaFoldDB" id="A0A0M0HW85"/>
<dbReference type="GO" id="GO:0008410">
    <property type="term" value="F:CoA-transferase activity"/>
    <property type="evidence" value="ECO:0007669"/>
    <property type="project" value="InterPro"/>
</dbReference>
<evidence type="ECO:0000313" key="4">
    <source>
        <dbReference type="Proteomes" id="UP000037530"/>
    </source>
</evidence>
<organism evidence="3 4">
    <name type="scientific">Vibrio hepatarius</name>
    <dbReference type="NCBI Taxonomy" id="171383"/>
    <lineage>
        <taxon>Bacteria</taxon>
        <taxon>Pseudomonadati</taxon>
        <taxon>Pseudomonadota</taxon>
        <taxon>Gammaproteobacteria</taxon>
        <taxon>Vibrionales</taxon>
        <taxon>Vibrionaceae</taxon>
        <taxon>Vibrio</taxon>
        <taxon>Vibrio oreintalis group</taxon>
    </lineage>
</organism>
<dbReference type="PATRIC" id="fig|171383.3.peg.3632"/>
<dbReference type="SMART" id="SM00882">
    <property type="entry name" value="CoA_trans"/>
    <property type="match status" value="1"/>
</dbReference>
<dbReference type="STRING" id="171383.AKJ31_17785"/>
<sequence length="223" mass="23726">MMSQLDKEAIRKRIASRVAQELKDGDVVNLGIGLPTLVANEISQDVELLFQAENGLLGIGHLAQSEEVDWDLVNAGGQPITAISGASYFNSADSFAIIRGGHVDATVLGALQVDQKGNLASWIVPDKMVPGMGGAMDLVVGSKRVIVAMEHTAKGQAKLMSQCSFPLTAVEQVNLIVTEMGVFEITEHGMVMTEIAPEFSFEDVQAVTGARLICSPSLKTMTV</sequence>
<dbReference type="Gene3D" id="3.40.1080.10">
    <property type="entry name" value="Glutaconate Coenzyme A-transferase"/>
    <property type="match status" value="1"/>
</dbReference>
<gene>
    <name evidence="3" type="ORF">AKJ31_17785</name>
</gene>
<dbReference type="InterPro" id="IPR012791">
    <property type="entry name" value="3-oxoacid_CoA-transf_B"/>
</dbReference>
<dbReference type="RefSeq" id="WP_053410420.1">
    <property type="nucleotide sequence ID" value="NZ_LHPI01000019.1"/>
</dbReference>